<dbReference type="Gene3D" id="2.30.110.10">
    <property type="entry name" value="Electron Transport, Fmn-binding Protein, Chain A"/>
    <property type="match status" value="1"/>
</dbReference>
<protein>
    <submittedName>
        <fullName evidence="2">Uncharacterized protein</fullName>
    </submittedName>
</protein>
<evidence type="ECO:0000313" key="2">
    <source>
        <dbReference type="EMBL" id="SBW23144.1"/>
    </source>
</evidence>
<name>A0A1C3P021_9ACTN</name>
<dbReference type="EMBL" id="FLUV01001527">
    <property type="protein sequence ID" value="SBW23144.1"/>
    <property type="molecule type" value="Genomic_DNA"/>
</dbReference>
<gene>
    <name evidence="2" type="ORF">FDG2_3639</name>
</gene>
<dbReference type="Proteomes" id="UP000199013">
    <property type="component" value="Unassembled WGS sequence"/>
</dbReference>
<dbReference type="AlphaFoldDB" id="A0A1C3P021"/>
<reference evidence="3" key="1">
    <citation type="submission" date="2016-02" db="EMBL/GenBank/DDBJ databases">
        <authorList>
            <person name="Wibberg D."/>
        </authorList>
    </citation>
    <scope>NUCLEOTIDE SEQUENCE [LARGE SCALE GENOMIC DNA]</scope>
</reference>
<dbReference type="SUPFAM" id="SSF50475">
    <property type="entry name" value="FMN-binding split barrel"/>
    <property type="match status" value="1"/>
</dbReference>
<proteinExistence type="predicted"/>
<organism evidence="2 3">
    <name type="scientific">Candidatus Protofrankia californiensis</name>
    <dbReference type="NCBI Taxonomy" id="1839754"/>
    <lineage>
        <taxon>Bacteria</taxon>
        <taxon>Bacillati</taxon>
        <taxon>Actinomycetota</taxon>
        <taxon>Actinomycetes</taxon>
        <taxon>Frankiales</taxon>
        <taxon>Frankiaceae</taxon>
        <taxon>Protofrankia</taxon>
    </lineage>
</organism>
<dbReference type="InterPro" id="IPR012349">
    <property type="entry name" value="Split_barrel_FMN-bd"/>
</dbReference>
<keyword evidence="3" id="KW-1185">Reference proteome</keyword>
<accession>A0A1C3P021</accession>
<evidence type="ECO:0000313" key="3">
    <source>
        <dbReference type="Proteomes" id="UP000199013"/>
    </source>
</evidence>
<sequence length="109" mass="11642">MLRGRCTRVRGEDLAPTLDIFTDTIIVGRSAECPPHSAKELAQTVLLELPIIEGSWLCKQRSGPPSGGEQGWVGVIPIHQVYGAPVHQSGGQIPPSVQRMITTPTPPGP</sequence>
<evidence type="ECO:0000256" key="1">
    <source>
        <dbReference type="SAM" id="MobiDB-lite"/>
    </source>
</evidence>
<feature type="region of interest" description="Disordered" evidence="1">
    <location>
        <begin position="87"/>
        <end position="109"/>
    </location>
</feature>